<organism evidence="3 4">
    <name type="scientific">Cerrena zonata</name>
    <dbReference type="NCBI Taxonomy" id="2478898"/>
    <lineage>
        <taxon>Eukaryota</taxon>
        <taxon>Fungi</taxon>
        <taxon>Dikarya</taxon>
        <taxon>Basidiomycota</taxon>
        <taxon>Agaricomycotina</taxon>
        <taxon>Agaricomycetes</taxon>
        <taxon>Polyporales</taxon>
        <taxon>Cerrenaceae</taxon>
        <taxon>Cerrena</taxon>
    </lineage>
</organism>
<dbReference type="AlphaFoldDB" id="A0AAW0GNI6"/>
<feature type="domain" description="ESF1 RRM" evidence="2">
    <location>
        <begin position="166"/>
        <end position="269"/>
    </location>
</feature>
<comment type="caution">
    <text evidence="3">The sequence shown here is derived from an EMBL/GenBank/DDBJ whole genome shotgun (WGS) entry which is preliminary data.</text>
</comment>
<protein>
    <recommendedName>
        <fullName evidence="2">ESF1 RRM domain-containing protein</fullName>
    </recommendedName>
</protein>
<dbReference type="InterPro" id="IPR056750">
    <property type="entry name" value="RRM_ESF1"/>
</dbReference>
<evidence type="ECO:0000313" key="4">
    <source>
        <dbReference type="Proteomes" id="UP001385951"/>
    </source>
</evidence>
<name>A0AAW0GNI6_9APHY</name>
<dbReference type="EMBL" id="JASBNA010000002">
    <property type="protein sequence ID" value="KAK7694740.1"/>
    <property type="molecule type" value="Genomic_DNA"/>
</dbReference>
<sequence length="321" mass="35926">MSDPRFARFKTDPRFRKIRKGDAKVTVDDRFKSVFGEDKKKKKGKKSVDKYGRQLTATHESDNLRRFYRLENEDEEEGETKRPDFARGGVLLESSDEEEPEAAKDDDSDDGGFTTLGQDSSKPIPIPDDEVEIDLDEDNLADLDAQAAEYAKTHAQENDVLEIERTRRIAVVNLDWDYVRASHLYKIFSSLVSSTALALPSSAKSYSAKGKAASTPLVARGKVLSVRVYPSQFGKERMAREEQEGPPPEVFKKKAAVEEDINEKTIYETGEGEITTRCSQEIPVGATEILLCDCGMRYRRCCVAYILGIGGYGVGTLCKRL</sequence>
<feature type="region of interest" description="Disordered" evidence="1">
    <location>
        <begin position="37"/>
        <end position="129"/>
    </location>
</feature>
<dbReference type="InterPro" id="IPR039754">
    <property type="entry name" value="Esf1"/>
</dbReference>
<proteinExistence type="predicted"/>
<feature type="compositionally biased region" description="Basic and acidic residues" evidence="1">
    <location>
        <begin position="59"/>
        <end position="71"/>
    </location>
</feature>
<dbReference type="Proteomes" id="UP001385951">
    <property type="component" value="Unassembled WGS sequence"/>
</dbReference>
<keyword evidence="4" id="KW-1185">Reference proteome</keyword>
<dbReference type="PANTHER" id="PTHR12202:SF0">
    <property type="entry name" value="ESF1 HOMOLOG"/>
    <property type="match status" value="1"/>
</dbReference>
<dbReference type="GO" id="GO:0006364">
    <property type="term" value="P:rRNA processing"/>
    <property type="evidence" value="ECO:0007669"/>
    <property type="project" value="InterPro"/>
</dbReference>
<accession>A0AAW0GNI6</accession>
<evidence type="ECO:0000256" key="1">
    <source>
        <dbReference type="SAM" id="MobiDB-lite"/>
    </source>
</evidence>
<dbReference type="PANTHER" id="PTHR12202">
    <property type="entry name" value="ESF1 HOMOLOG"/>
    <property type="match status" value="1"/>
</dbReference>
<dbReference type="GO" id="GO:0003723">
    <property type="term" value="F:RNA binding"/>
    <property type="evidence" value="ECO:0007669"/>
    <property type="project" value="TreeGrafter"/>
</dbReference>
<gene>
    <name evidence="3" type="ORF">QCA50_001928</name>
</gene>
<evidence type="ECO:0000259" key="2">
    <source>
        <dbReference type="Pfam" id="PF25121"/>
    </source>
</evidence>
<evidence type="ECO:0000313" key="3">
    <source>
        <dbReference type="EMBL" id="KAK7694740.1"/>
    </source>
</evidence>
<feature type="compositionally biased region" description="Acidic residues" evidence="1">
    <location>
        <begin position="94"/>
        <end position="110"/>
    </location>
</feature>
<reference evidence="3 4" key="1">
    <citation type="submission" date="2022-09" db="EMBL/GenBank/DDBJ databases">
        <authorList>
            <person name="Palmer J.M."/>
        </authorList>
    </citation>
    <scope>NUCLEOTIDE SEQUENCE [LARGE SCALE GENOMIC DNA]</scope>
    <source>
        <strain evidence="3 4">DSM 7382</strain>
    </source>
</reference>
<dbReference type="Pfam" id="PF25121">
    <property type="entry name" value="RRM_ESF1"/>
    <property type="match status" value="1"/>
</dbReference>